<accession>A0A8J5D2V8</accession>
<dbReference type="AlphaFoldDB" id="A0A8J5D2V8"/>
<keyword evidence="3" id="KW-1185">Reference proteome</keyword>
<dbReference type="InterPro" id="IPR044441">
    <property type="entry name" value="DICER_DSRM"/>
</dbReference>
<dbReference type="GO" id="GO:0030422">
    <property type="term" value="P:siRNA processing"/>
    <property type="evidence" value="ECO:0007669"/>
    <property type="project" value="InterPro"/>
</dbReference>
<comment type="caution">
    <text evidence="2">The sequence shown here is derived from an EMBL/GenBank/DDBJ whole genome shotgun (WGS) entry which is preliminary data.</text>
</comment>
<name>A0A8J5D2V8_CHIOP</name>
<dbReference type="EMBL" id="JACEEZ010004073">
    <property type="protein sequence ID" value="KAG0726690.1"/>
    <property type="molecule type" value="Genomic_DNA"/>
</dbReference>
<gene>
    <name evidence="2" type="ORF">GWK47_036042</name>
</gene>
<sequence>MVTPSGFCFHLYQCDVDFLSEGSMECCADPHGRYNGDKLTDIKISCVRKLFEKVPSAKFIKSGTDEEDGKATYELKIPGLPPLARSAKNYKVAKIAVAKAALRMLKEKENNVDRLNRWK</sequence>
<protein>
    <recommendedName>
        <fullName evidence="1">Dicer double-stranded RNA-binding domain-containing protein</fullName>
    </recommendedName>
</protein>
<evidence type="ECO:0000259" key="1">
    <source>
        <dbReference type="Pfam" id="PF20932"/>
    </source>
</evidence>
<reference evidence="2" key="1">
    <citation type="submission" date="2020-07" db="EMBL/GenBank/DDBJ databases">
        <title>The High-quality genome of the commercially important snow crab, Chionoecetes opilio.</title>
        <authorList>
            <person name="Jeong J.-H."/>
            <person name="Ryu S."/>
        </authorList>
    </citation>
    <scope>NUCLEOTIDE SEQUENCE</scope>
    <source>
        <strain evidence="2">MADBK_172401_WGS</strain>
        <tissue evidence="2">Digestive gland</tissue>
    </source>
</reference>
<dbReference type="GO" id="GO:0003723">
    <property type="term" value="F:RNA binding"/>
    <property type="evidence" value="ECO:0007669"/>
    <property type="project" value="InterPro"/>
</dbReference>
<proteinExistence type="predicted"/>
<evidence type="ECO:0000313" key="3">
    <source>
        <dbReference type="Proteomes" id="UP000770661"/>
    </source>
</evidence>
<dbReference type="GO" id="GO:0031054">
    <property type="term" value="P:pre-miRNA processing"/>
    <property type="evidence" value="ECO:0007669"/>
    <property type="project" value="InterPro"/>
</dbReference>
<organism evidence="2 3">
    <name type="scientific">Chionoecetes opilio</name>
    <name type="common">Atlantic snow crab</name>
    <name type="synonym">Cancer opilio</name>
    <dbReference type="NCBI Taxonomy" id="41210"/>
    <lineage>
        <taxon>Eukaryota</taxon>
        <taxon>Metazoa</taxon>
        <taxon>Ecdysozoa</taxon>
        <taxon>Arthropoda</taxon>
        <taxon>Crustacea</taxon>
        <taxon>Multicrustacea</taxon>
        <taxon>Malacostraca</taxon>
        <taxon>Eumalacostraca</taxon>
        <taxon>Eucarida</taxon>
        <taxon>Decapoda</taxon>
        <taxon>Pleocyemata</taxon>
        <taxon>Brachyura</taxon>
        <taxon>Eubrachyura</taxon>
        <taxon>Majoidea</taxon>
        <taxon>Majidae</taxon>
        <taxon>Chionoecetes</taxon>
    </lineage>
</organism>
<dbReference type="Proteomes" id="UP000770661">
    <property type="component" value="Unassembled WGS sequence"/>
</dbReference>
<dbReference type="Pfam" id="PF20932">
    <property type="entry name" value="Dicer_dsRBD"/>
    <property type="match status" value="1"/>
</dbReference>
<evidence type="ECO:0000313" key="2">
    <source>
        <dbReference type="EMBL" id="KAG0726690.1"/>
    </source>
</evidence>
<feature type="domain" description="Dicer double-stranded RNA-binding" evidence="1">
    <location>
        <begin position="40"/>
        <end position="110"/>
    </location>
</feature>
<dbReference type="Gene3D" id="3.30.160.20">
    <property type="match status" value="1"/>
</dbReference>